<keyword evidence="3" id="KW-1185">Reference proteome</keyword>
<feature type="region of interest" description="Disordered" evidence="1">
    <location>
        <begin position="47"/>
        <end position="156"/>
    </location>
</feature>
<protein>
    <submittedName>
        <fullName evidence="2">Uncharacterized protein</fullName>
    </submittedName>
</protein>
<feature type="compositionally biased region" description="Polar residues" evidence="1">
    <location>
        <begin position="56"/>
        <end position="65"/>
    </location>
</feature>
<proteinExistence type="predicted"/>
<evidence type="ECO:0000256" key="1">
    <source>
        <dbReference type="SAM" id="MobiDB-lite"/>
    </source>
</evidence>
<organism evidence="2 3">
    <name type="scientific">Umbelopsis vinacea</name>
    <dbReference type="NCBI Taxonomy" id="44442"/>
    <lineage>
        <taxon>Eukaryota</taxon>
        <taxon>Fungi</taxon>
        <taxon>Fungi incertae sedis</taxon>
        <taxon>Mucoromycota</taxon>
        <taxon>Mucoromycotina</taxon>
        <taxon>Umbelopsidomycetes</taxon>
        <taxon>Umbelopsidales</taxon>
        <taxon>Umbelopsidaceae</taxon>
        <taxon>Umbelopsis</taxon>
    </lineage>
</organism>
<gene>
    <name evidence="2" type="ORF">INT44_002589</name>
</gene>
<dbReference type="OrthoDB" id="10489175at2759"/>
<reference evidence="2" key="1">
    <citation type="submission" date="2020-12" db="EMBL/GenBank/DDBJ databases">
        <title>Metabolic potential, ecology and presence of endohyphal bacteria is reflected in genomic diversity of Mucoromycotina.</title>
        <authorList>
            <person name="Muszewska A."/>
            <person name="Okrasinska A."/>
            <person name="Steczkiewicz K."/>
            <person name="Drgas O."/>
            <person name="Orlowska M."/>
            <person name="Perlinska-Lenart U."/>
            <person name="Aleksandrzak-Piekarczyk T."/>
            <person name="Szatraj K."/>
            <person name="Zielenkiewicz U."/>
            <person name="Pilsyk S."/>
            <person name="Malc E."/>
            <person name="Mieczkowski P."/>
            <person name="Kruszewska J.S."/>
            <person name="Biernat P."/>
            <person name="Pawlowska J."/>
        </authorList>
    </citation>
    <scope>NUCLEOTIDE SEQUENCE</scope>
    <source>
        <strain evidence="2">WA0000051536</strain>
    </source>
</reference>
<sequence length="156" mass="17052">MSLSPGCDKLEGHRTFFIVGRIASSHANNKPSSTPQHVTFGPFSAPELLPAYSPPTARQLNLTSPPTSPGGNWRQGNLPIQFSRRASLPPPPNFSILSQHLKKAPSMDNLSHSEPSLRPPQKKDPPVNKIISKVQKSQKRPYSPMGNAILEGQFLD</sequence>
<accession>A0A8H7PEQ0</accession>
<dbReference type="AlphaFoldDB" id="A0A8H7PEQ0"/>
<evidence type="ECO:0000313" key="2">
    <source>
        <dbReference type="EMBL" id="KAG2172574.1"/>
    </source>
</evidence>
<name>A0A8H7PEQ0_9FUNG</name>
<comment type="caution">
    <text evidence="2">The sequence shown here is derived from an EMBL/GenBank/DDBJ whole genome shotgun (WGS) entry which is preliminary data.</text>
</comment>
<evidence type="ECO:0000313" key="3">
    <source>
        <dbReference type="Proteomes" id="UP000612746"/>
    </source>
</evidence>
<dbReference type="EMBL" id="JAEPRA010000023">
    <property type="protein sequence ID" value="KAG2172574.1"/>
    <property type="molecule type" value="Genomic_DNA"/>
</dbReference>
<dbReference type="Proteomes" id="UP000612746">
    <property type="component" value="Unassembled WGS sequence"/>
</dbReference>